<protein>
    <recommendedName>
        <fullName evidence="4">Prepilin-type N-terminal cleavage/methylation domain-containing protein</fullName>
    </recommendedName>
</protein>
<dbReference type="PROSITE" id="PS00409">
    <property type="entry name" value="PROKAR_NTER_METHYL"/>
    <property type="match status" value="1"/>
</dbReference>
<dbReference type="NCBIfam" id="NF033679">
    <property type="entry name" value="DNRLRE_dom"/>
    <property type="match status" value="1"/>
</dbReference>
<dbReference type="RefSeq" id="WP_012223583.1">
    <property type="nucleotide sequence ID" value="NZ_HG422565.1"/>
</dbReference>
<dbReference type="InterPro" id="IPR012902">
    <property type="entry name" value="N_methyl_site"/>
</dbReference>
<gene>
    <name evidence="2" type="ORF">BN381_100204</name>
</gene>
<proteinExistence type="predicted"/>
<sequence length="433" mass="46090">MFRGVCKRRKAQSGLTLIELLVAMVVTTTIMGALGGVLVLLLRTPPETVANLTSSASAFQTGSVFADDIQSAGPETGELAVTRGTPGCGGGTSLVRAVSREGGDVQVRSYSVGTNKDTLERRACTGSDQADALAQDPSIDTVVRDLDPSIEPKVTCRASTVSGEAPLTPDGDYQCRLVSMTVTTATNLVFTVEGRRNTVQTPLESGAPPKPQCTLNASADTYASTQEDGPGKNFGTDVEWVVQGVGKKTGFLRIDLLSPCQGEGEPRVLPGGKRITSAELSLWLTYALDTKTSDYSYRLTTVPPAFRWSEYTLRGNGIDLCTSMPDMPVVRPEDPLLPLASSLPCSNNSNGDWFGTFSIGPDGLGDLGNDPANVKVSVLGTVQRWYKGTLPNNGWAIDRDVNDNGTLQKGGWRFGSKERNTYGPQLVLKWGDA</sequence>
<evidence type="ECO:0000313" key="2">
    <source>
        <dbReference type="EMBL" id="CCM62317.1"/>
    </source>
</evidence>
<dbReference type="Proteomes" id="UP000018291">
    <property type="component" value="Unassembled WGS sequence"/>
</dbReference>
<evidence type="ECO:0008006" key="4">
    <source>
        <dbReference type="Google" id="ProtNLM"/>
    </source>
</evidence>
<name>R4Z158_9ACTN</name>
<feature type="transmembrane region" description="Helical" evidence="1">
    <location>
        <begin position="20"/>
        <end position="42"/>
    </location>
</feature>
<evidence type="ECO:0000256" key="1">
    <source>
        <dbReference type="SAM" id="Phobius"/>
    </source>
</evidence>
<dbReference type="EMBL" id="CANL01000002">
    <property type="protein sequence ID" value="CCM62317.1"/>
    <property type="molecule type" value="Genomic_DNA"/>
</dbReference>
<dbReference type="STRING" id="1229780.BN381_100204"/>
<organism evidence="2 3">
    <name type="scientific">Candidatus Neomicrothrix parvicella RN1</name>
    <dbReference type="NCBI Taxonomy" id="1229780"/>
    <lineage>
        <taxon>Bacteria</taxon>
        <taxon>Bacillati</taxon>
        <taxon>Actinomycetota</taxon>
        <taxon>Acidimicrobiia</taxon>
        <taxon>Acidimicrobiales</taxon>
        <taxon>Microthrixaceae</taxon>
        <taxon>Candidatus Neomicrothrix</taxon>
    </lineage>
</organism>
<accession>R4Z158</accession>
<keyword evidence="3" id="KW-1185">Reference proteome</keyword>
<keyword evidence="1" id="KW-1133">Transmembrane helix</keyword>
<dbReference type="HOGENOM" id="CLU_632648_0_0_11"/>
<comment type="caution">
    <text evidence="2">The sequence shown here is derived from an EMBL/GenBank/DDBJ whole genome shotgun (WGS) entry which is preliminary data.</text>
</comment>
<evidence type="ECO:0000313" key="3">
    <source>
        <dbReference type="Proteomes" id="UP000018291"/>
    </source>
</evidence>
<dbReference type="AlphaFoldDB" id="R4Z158"/>
<reference evidence="2 3" key="1">
    <citation type="journal article" date="2013" name="ISME J.">
        <title>Metabolic model for the filamentous 'Candidatus Microthrix parvicella' based on genomic and metagenomic analyses.</title>
        <authorList>
            <person name="Jon McIlroy S."/>
            <person name="Kristiansen R."/>
            <person name="Albertsen M."/>
            <person name="Michael Karst S."/>
            <person name="Rossetti S."/>
            <person name="Lund Nielsen J."/>
            <person name="Tandoi V."/>
            <person name="James Seviour R."/>
            <person name="Nielsen P.H."/>
        </authorList>
    </citation>
    <scope>NUCLEOTIDE SEQUENCE [LARGE SCALE GENOMIC DNA]</scope>
    <source>
        <strain evidence="2 3">RN1</strain>
    </source>
</reference>
<dbReference type="Pfam" id="PF07963">
    <property type="entry name" value="N_methyl"/>
    <property type="match status" value="1"/>
</dbReference>
<keyword evidence="1" id="KW-0472">Membrane</keyword>
<keyword evidence="1" id="KW-0812">Transmembrane</keyword>